<keyword evidence="1" id="KW-0496">Mitochondrion</keyword>
<dbReference type="EMBL" id="KX761577">
    <property type="protein sequence ID" value="AST24224.1"/>
    <property type="molecule type" value="Genomic_DNA"/>
</dbReference>
<dbReference type="GeneID" id="37543999"/>
<name>A0A2Z2QKB2_9CHLO</name>
<dbReference type="RefSeq" id="YP_009504749.1">
    <property type="nucleotide sequence ID" value="NC_038217.1"/>
</dbReference>
<accession>A0A2Z2QKB2</accession>
<gene>
    <name evidence="1" type="primary">orf103</name>
</gene>
<reference evidence="1" key="1">
    <citation type="journal article" date="2018" name="Gene">
        <title>The complete mitochondrial genome of the Caulerpa lentillifera (Ulvophyceae, Chlorophyta): Sequence, genome content, organization structure and phylogenetic consideration.</title>
        <authorList>
            <person name="Zheng F."/>
            <person name="Liu H."/>
            <person name="Jiang M."/>
            <person name="Xu Z."/>
            <person name="Wang Z."/>
            <person name="Wang C."/>
            <person name="Du F."/>
            <person name="Shen Z."/>
            <person name="Wang B."/>
        </authorList>
    </citation>
    <scope>NUCLEOTIDE SEQUENCE</scope>
</reference>
<organism evidence="1">
    <name type="scientific">Caulerpa lentillifera</name>
    <dbReference type="NCBI Taxonomy" id="148947"/>
    <lineage>
        <taxon>Eukaryota</taxon>
        <taxon>Viridiplantae</taxon>
        <taxon>Chlorophyta</taxon>
        <taxon>core chlorophytes</taxon>
        <taxon>Ulvophyceae</taxon>
        <taxon>TCBD clade</taxon>
        <taxon>Bryopsidales</taxon>
        <taxon>Halimedineae</taxon>
        <taxon>Caulerpaceae</taxon>
        <taxon>Caulerpa</taxon>
    </lineage>
</organism>
<protein>
    <submittedName>
        <fullName evidence="1">Uncharacterized protein</fullName>
    </submittedName>
</protein>
<geneLocation type="mitochondrion" evidence="1"/>
<dbReference type="AlphaFoldDB" id="A0A2Z2QKB2"/>
<sequence>MLNKERVPRRRAWPLISDGIIACLRGALQAASAPYGAERAGLPALPCPFRMCVFMPFWLVYEVPEKQRPSGSFWLKEVLQKPGGLNACRVRVVLFFPGLLELF</sequence>
<evidence type="ECO:0000313" key="1">
    <source>
        <dbReference type="EMBL" id="AST24224.1"/>
    </source>
</evidence>
<proteinExistence type="predicted"/>